<dbReference type="Proteomes" id="UP001496146">
    <property type="component" value="Unassembled WGS sequence"/>
</dbReference>
<reference evidence="1 2" key="1">
    <citation type="submission" date="2024-03" db="EMBL/GenBank/DDBJ databases">
        <title>Human intestinal bacterial collection.</title>
        <authorList>
            <person name="Pauvert C."/>
            <person name="Hitch T.C.A."/>
            <person name="Clavel T."/>
        </authorList>
    </citation>
    <scope>NUCLEOTIDE SEQUENCE [LARGE SCALE GENOMIC DNA]</scope>
    <source>
        <strain evidence="1 2">CLA-JM-H7-B</strain>
    </source>
</reference>
<feature type="non-terminal residue" evidence="1">
    <location>
        <position position="1"/>
    </location>
</feature>
<sequence length="184" mass="20151">KGDVGSTEHQRQIIDTFVNSVYVFDDRVVLNFNFTDDAKTVTCEEVLGSSAVDNAPPKQEPLTLVRGFFAASSTNLRQSRTVQDSNRAAAHSAISKATVRLCLARGSQRLGMSTKKDVARPFGLGMWWAVQNSNSNKQRQGITVAVCPAFCFASSYIVRFGSIAAYVRTWSVRTYAGKRASSDI</sequence>
<keyword evidence="2" id="KW-1185">Reference proteome</keyword>
<proteinExistence type="predicted"/>
<dbReference type="EMBL" id="JBBMEP010000008">
    <property type="protein sequence ID" value="MEQ2376911.1"/>
    <property type="molecule type" value="Genomic_DNA"/>
</dbReference>
<organism evidence="1 2">
    <name type="scientific">Faecalibacterium faecis</name>
    <dbReference type="NCBI Taxonomy" id="3133157"/>
    <lineage>
        <taxon>Bacteria</taxon>
        <taxon>Bacillati</taxon>
        <taxon>Bacillota</taxon>
        <taxon>Clostridia</taxon>
        <taxon>Eubacteriales</taxon>
        <taxon>Oscillospiraceae</taxon>
        <taxon>Faecalibacterium</taxon>
    </lineage>
</organism>
<evidence type="ECO:0000313" key="2">
    <source>
        <dbReference type="Proteomes" id="UP001496146"/>
    </source>
</evidence>
<protein>
    <submittedName>
        <fullName evidence="1">Uncharacterized protein</fullName>
    </submittedName>
</protein>
<evidence type="ECO:0000313" key="1">
    <source>
        <dbReference type="EMBL" id="MEQ2376911.1"/>
    </source>
</evidence>
<comment type="caution">
    <text evidence="1">The sequence shown here is derived from an EMBL/GenBank/DDBJ whole genome shotgun (WGS) entry which is preliminary data.</text>
</comment>
<gene>
    <name evidence="1" type="ORF">WMO17_05955</name>
</gene>
<name>A0ABV1BR81_9FIRM</name>
<accession>A0ABV1BR81</accession>